<dbReference type="AlphaFoldDB" id="A0A5M3WJM8"/>
<dbReference type="Proteomes" id="UP000331127">
    <property type="component" value="Unassembled WGS sequence"/>
</dbReference>
<accession>A0A5M3WJM8</accession>
<organism evidence="1 2">
    <name type="scientific">Acrocarpospora macrocephala</name>
    <dbReference type="NCBI Taxonomy" id="150177"/>
    <lineage>
        <taxon>Bacteria</taxon>
        <taxon>Bacillati</taxon>
        <taxon>Actinomycetota</taxon>
        <taxon>Actinomycetes</taxon>
        <taxon>Streptosporangiales</taxon>
        <taxon>Streptosporangiaceae</taxon>
        <taxon>Acrocarpospora</taxon>
    </lineage>
</organism>
<dbReference type="RefSeq" id="WP_155354191.1">
    <property type="nucleotide sequence ID" value="NZ_BAAAHL010000046.1"/>
</dbReference>
<keyword evidence="2" id="KW-1185">Reference proteome</keyword>
<proteinExistence type="predicted"/>
<name>A0A5M3WJM8_9ACTN</name>
<sequence>MSEHADDIDPKDFPADLLDAVYLRVLANGIPWHPDAVRILAAALLTEARERIAQAVEEACIDPDWPSDDVSSNGALAVAVVRGWPDTNPNSESEATPR</sequence>
<dbReference type="EMBL" id="BLAE01000011">
    <property type="protein sequence ID" value="GES08590.1"/>
    <property type="molecule type" value="Genomic_DNA"/>
</dbReference>
<protein>
    <submittedName>
        <fullName evidence="1">Uncharacterized protein</fullName>
    </submittedName>
</protein>
<comment type="caution">
    <text evidence="1">The sequence shown here is derived from an EMBL/GenBank/DDBJ whole genome shotgun (WGS) entry which is preliminary data.</text>
</comment>
<gene>
    <name evidence="1" type="ORF">Amac_021860</name>
</gene>
<evidence type="ECO:0000313" key="2">
    <source>
        <dbReference type="Proteomes" id="UP000331127"/>
    </source>
</evidence>
<evidence type="ECO:0000313" key="1">
    <source>
        <dbReference type="EMBL" id="GES08590.1"/>
    </source>
</evidence>
<reference evidence="1 2" key="1">
    <citation type="submission" date="2019-10" db="EMBL/GenBank/DDBJ databases">
        <title>Whole genome shotgun sequence of Acrocarpospora macrocephala NBRC 16266.</title>
        <authorList>
            <person name="Ichikawa N."/>
            <person name="Kimura A."/>
            <person name="Kitahashi Y."/>
            <person name="Komaki H."/>
            <person name="Oguchi A."/>
        </authorList>
    </citation>
    <scope>NUCLEOTIDE SEQUENCE [LARGE SCALE GENOMIC DNA]</scope>
    <source>
        <strain evidence="1 2">NBRC 16266</strain>
    </source>
</reference>